<dbReference type="InterPro" id="IPR006553">
    <property type="entry name" value="Leu-rich_rpt_Cys-con_subtyp"/>
</dbReference>
<dbReference type="PANTHER" id="PTHR13318">
    <property type="entry name" value="PARTNER OF PAIRED, ISOFORM B-RELATED"/>
    <property type="match status" value="1"/>
</dbReference>
<dbReference type="GO" id="GO:0031146">
    <property type="term" value="P:SCF-dependent proteasomal ubiquitin-dependent protein catabolic process"/>
    <property type="evidence" value="ECO:0007669"/>
    <property type="project" value="TreeGrafter"/>
</dbReference>
<dbReference type="Proteomes" id="UP001140949">
    <property type="component" value="Unassembled WGS sequence"/>
</dbReference>
<dbReference type="InterPro" id="IPR057207">
    <property type="entry name" value="FBXL15_LRR"/>
</dbReference>
<dbReference type="SMART" id="SM00367">
    <property type="entry name" value="LRR_CC"/>
    <property type="match status" value="8"/>
</dbReference>
<dbReference type="EMBL" id="JANAVB010006817">
    <property type="protein sequence ID" value="KAJ6843889.1"/>
    <property type="molecule type" value="Genomic_DNA"/>
</dbReference>
<dbReference type="GO" id="GO:0019005">
    <property type="term" value="C:SCF ubiquitin ligase complex"/>
    <property type="evidence" value="ECO:0007669"/>
    <property type="project" value="TreeGrafter"/>
</dbReference>
<feature type="domain" description="F-box/LRR-repeat protein 15-like leucin rich repeat" evidence="1">
    <location>
        <begin position="109"/>
        <end position="256"/>
    </location>
</feature>
<dbReference type="AlphaFoldDB" id="A0AAX6HS40"/>
<reference evidence="2" key="2">
    <citation type="submission" date="2023-04" db="EMBL/GenBank/DDBJ databases">
        <authorList>
            <person name="Bruccoleri R.E."/>
            <person name="Oakeley E.J."/>
            <person name="Faust A.-M."/>
            <person name="Dessus-Babus S."/>
            <person name="Altorfer M."/>
            <person name="Burckhardt D."/>
            <person name="Oertli M."/>
            <person name="Naumann U."/>
            <person name="Petersen F."/>
            <person name="Wong J."/>
        </authorList>
    </citation>
    <scope>NUCLEOTIDE SEQUENCE</scope>
    <source>
        <strain evidence="2">GSM-AAB239-AS_SAM_17_03QT</strain>
        <tissue evidence="2">Leaf</tissue>
    </source>
</reference>
<dbReference type="Pfam" id="PF25372">
    <property type="entry name" value="DUF7885"/>
    <property type="match status" value="1"/>
</dbReference>
<organism evidence="2 3">
    <name type="scientific">Iris pallida</name>
    <name type="common">Sweet iris</name>
    <dbReference type="NCBI Taxonomy" id="29817"/>
    <lineage>
        <taxon>Eukaryota</taxon>
        <taxon>Viridiplantae</taxon>
        <taxon>Streptophyta</taxon>
        <taxon>Embryophyta</taxon>
        <taxon>Tracheophyta</taxon>
        <taxon>Spermatophyta</taxon>
        <taxon>Magnoliopsida</taxon>
        <taxon>Liliopsida</taxon>
        <taxon>Asparagales</taxon>
        <taxon>Iridaceae</taxon>
        <taxon>Iridoideae</taxon>
        <taxon>Irideae</taxon>
        <taxon>Iris</taxon>
    </lineage>
</organism>
<keyword evidence="3" id="KW-1185">Reference proteome</keyword>
<dbReference type="SUPFAM" id="SSF52047">
    <property type="entry name" value="RNI-like"/>
    <property type="match status" value="1"/>
</dbReference>
<dbReference type="InterPro" id="IPR032675">
    <property type="entry name" value="LRR_dom_sf"/>
</dbReference>
<evidence type="ECO:0000259" key="1">
    <source>
        <dbReference type="Pfam" id="PF25372"/>
    </source>
</evidence>
<reference evidence="2" key="1">
    <citation type="journal article" date="2023" name="GigaByte">
        <title>Genome assembly of the bearded iris, Iris pallida Lam.</title>
        <authorList>
            <person name="Bruccoleri R.E."/>
            <person name="Oakeley E.J."/>
            <person name="Faust A.M.E."/>
            <person name="Altorfer M."/>
            <person name="Dessus-Babus S."/>
            <person name="Burckhardt D."/>
            <person name="Oertli M."/>
            <person name="Naumann U."/>
            <person name="Petersen F."/>
            <person name="Wong J."/>
        </authorList>
    </citation>
    <scope>NUCLEOTIDE SEQUENCE</scope>
    <source>
        <strain evidence="2">GSM-AAB239-AS_SAM_17_03QT</strain>
    </source>
</reference>
<accession>A0AAX6HS40</accession>
<gene>
    <name evidence="2" type="ORF">M6B38_116875</name>
</gene>
<evidence type="ECO:0000313" key="3">
    <source>
        <dbReference type="Proteomes" id="UP001140949"/>
    </source>
</evidence>
<evidence type="ECO:0000313" key="2">
    <source>
        <dbReference type="EMBL" id="KAJ6843889.1"/>
    </source>
</evidence>
<dbReference type="Gene3D" id="3.80.10.10">
    <property type="entry name" value="Ribonuclease Inhibitor"/>
    <property type="match status" value="2"/>
</dbReference>
<protein>
    <recommendedName>
        <fullName evidence="1">F-box/LRR-repeat protein 15-like leucin rich repeat domain-containing protein</fullName>
    </recommendedName>
</protein>
<proteinExistence type="predicted"/>
<sequence length="288" mass="31678">MLRDLPLDLWIQVLDHLPDPADLKSFRLASRRLLRAESLRRRSLRPLRLHPLPRLLRHRYPNIDSLDLSLCASLSDSSLLSAAPSFPPALRSIDLSRSVGISWKGLDAVVSSCPLIERVDLSHCVGFGDREAAAVANAGGLREVRLDKCLHVTDVGLAKVAVGCARLERLGIKWCMEISDIGIELLVKKCPELKLLDVSYLKLTNRSLQAISSLEKLEDLCMTGCPCIDDEGLRFLKNGSSSLRSIDVSRCDNVTSSGLISVIDGHKYLQTINIGDCFPELAPSFSPS</sequence>
<name>A0AAX6HS40_IRIPA</name>
<comment type="caution">
    <text evidence="2">The sequence shown here is derived from an EMBL/GenBank/DDBJ whole genome shotgun (WGS) entry which is preliminary data.</text>
</comment>